<protein>
    <submittedName>
        <fullName evidence="2">Uncharacterized protein</fullName>
    </submittedName>
</protein>
<feature type="compositionally biased region" description="Polar residues" evidence="1">
    <location>
        <begin position="33"/>
        <end position="49"/>
    </location>
</feature>
<gene>
    <name evidence="2" type="ORF">T05_1528</name>
</gene>
<dbReference type="EMBL" id="JYDJ01000156">
    <property type="protein sequence ID" value="KRX41962.1"/>
    <property type="molecule type" value="Genomic_DNA"/>
</dbReference>
<reference evidence="2 3" key="1">
    <citation type="submission" date="2015-01" db="EMBL/GenBank/DDBJ databases">
        <title>Evolution of Trichinella species and genotypes.</title>
        <authorList>
            <person name="Korhonen P.K."/>
            <person name="Edoardo P."/>
            <person name="Giuseppe L.R."/>
            <person name="Gasser R.B."/>
        </authorList>
    </citation>
    <scope>NUCLEOTIDE SEQUENCE [LARGE SCALE GENOMIC DNA]</scope>
    <source>
        <strain evidence="2">ISS417</strain>
    </source>
</reference>
<feature type="region of interest" description="Disordered" evidence="1">
    <location>
        <begin position="25"/>
        <end position="50"/>
    </location>
</feature>
<evidence type="ECO:0000313" key="2">
    <source>
        <dbReference type="EMBL" id="KRX41962.1"/>
    </source>
</evidence>
<keyword evidence="3" id="KW-1185">Reference proteome</keyword>
<comment type="caution">
    <text evidence="2">The sequence shown here is derived from an EMBL/GenBank/DDBJ whole genome shotgun (WGS) entry which is preliminary data.</text>
</comment>
<dbReference type="AlphaFoldDB" id="A0A0V0TSG2"/>
<organism evidence="2 3">
    <name type="scientific">Trichinella murrelli</name>
    <dbReference type="NCBI Taxonomy" id="144512"/>
    <lineage>
        <taxon>Eukaryota</taxon>
        <taxon>Metazoa</taxon>
        <taxon>Ecdysozoa</taxon>
        <taxon>Nematoda</taxon>
        <taxon>Enoplea</taxon>
        <taxon>Dorylaimia</taxon>
        <taxon>Trichinellida</taxon>
        <taxon>Trichinellidae</taxon>
        <taxon>Trichinella</taxon>
    </lineage>
</organism>
<name>A0A0V0TSG2_9BILA</name>
<sequence>MGVCLPNAALRLILCRTIYRSLDKARKRDQTSSEEASQEPGTSVTSSSGLPAAVPASIWKDQFSH</sequence>
<dbReference type="Proteomes" id="UP000055048">
    <property type="component" value="Unassembled WGS sequence"/>
</dbReference>
<evidence type="ECO:0000256" key="1">
    <source>
        <dbReference type="SAM" id="MobiDB-lite"/>
    </source>
</evidence>
<evidence type="ECO:0000313" key="3">
    <source>
        <dbReference type="Proteomes" id="UP000055048"/>
    </source>
</evidence>
<accession>A0A0V0TSG2</accession>
<proteinExistence type="predicted"/>